<dbReference type="OrthoDB" id="1852153at2759"/>
<accession>A0A2U1QNP7</accession>
<name>A0A2U1QNP7_ARTAN</name>
<dbReference type="EMBL" id="PKPP01000012">
    <property type="protein sequence ID" value="PWA99618.1"/>
    <property type="molecule type" value="Genomic_DNA"/>
</dbReference>
<evidence type="ECO:0000313" key="2">
    <source>
        <dbReference type="Proteomes" id="UP000245207"/>
    </source>
</evidence>
<evidence type="ECO:0000313" key="1">
    <source>
        <dbReference type="EMBL" id="PWA99618.1"/>
    </source>
</evidence>
<gene>
    <name evidence="1" type="ORF">CTI12_AA005210</name>
</gene>
<sequence length="520" mass="58807">MKMDLWSWITELPNSDEWPTDPSSELAFPLASSTDSLQLKARRKFTSNSDLLSITFYISYEEKPLWVSDTCQVNSNKPFLPLVLQLLQEIISRSPNAHDSINTTCPRSNLQKLKHEPVAWVLDSHSPETFASFFNLVFLARLFWLCACDAPSEVGSVYFNSMLAPNLEAFSSAHAPVLRAFCVASGIDVELSIMRTFGYMLTKCLMLKEVGVGLQLLTPSCNVGFSYAAETHGLWVLKGYAPLMAMTRCRSKVNDARSLFESKESVLKYALAHQQVEVVVQLEYSVEFKENYILVNARVDNIRVHVAKLGFNKDEENVYMNERHFPSRVRVWVGPEAGSSYVTCLSLGRSTDDNEKETETQKVAKASFGKMKVPKMKTITRTTTRTKAKTWRWDQDSDGHVAIYDATLCDNMTGVEVSTWQPHVGNDGGANGDQVDQSFRKRYTGVNRPFTKSGNWVLGEGLEGVKWRLNKDMEGSVLKWRIGGQIWVSYFPNEVKSSYFETRCVEWCDEVDLPLIQGAY</sequence>
<comment type="caution">
    <text evidence="1">The sequence shown here is derived from an EMBL/GenBank/DDBJ whole genome shotgun (WGS) entry which is preliminary data.</text>
</comment>
<dbReference type="PANTHER" id="PTHR31439">
    <property type="entry name" value="EXPRESSED PROTEIN"/>
    <property type="match status" value="1"/>
</dbReference>
<dbReference type="STRING" id="35608.A0A2U1QNP7"/>
<dbReference type="PANTHER" id="PTHR31439:SF7">
    <property type="entry name" value="EXPRESSED PROTEIN"/>
    <property type="match status" value="1"/>
</dbReference>
<keyword evidence="2" id="KW-1185">Reference proteome</keyword>
<dbReference type="Proteomes" id="UP000245207">
    <property type="component" value="Unassembled WGS sequence"/>
</dbReference>
<organism evidence="1 2">
    <name type="scientific">Artemisia annua</name>
    <name type="common">Sweet wormwood</name>
    <dbReference type="NCBI Taxonomy" id="35608"/>
    <lineage>
        <taxon>Eukaryota</taxon>
        <taxon>Viridiplantae</taxon>
        <taxon>Streptophyta</taxon>
        <taxon>Embryophyta</taxon>
        <taxon>Tracheophyta</taxon>
        <taxon>Spermatophyta</taxon>
        <taxon>Magnoliopsida</taxon>
        <taxon>eudicotyledons</taxon>
        <taxon>Gunneridae</taxon>
        <taxon>Pentapetalae</taxon>
        <taxon>asterids</taxon>
        <taxon>campanulids</taxon>
        <taxon>Asterales</taxon>
        <taxon>Asteraceae</taxon>
        <taxon>Asteroideae</taxon>
        <taxon>Anthemideae</taxon>
        <taxon>Artemisiinae</taxon>
        <taxon>Artemisia</taxon>
    </lineage>
</organism>
<protein>
    <submittedName>
        <fullName evidence="1">Uncharacterized protein</fullName>
    </submittedName>
</protein>
<dbReference type="AlphaFoldDB" id="A0A2U1QNP7"/>
<proteinExistence type="predicted"/>
<reference evidence="1 2" key="1">
    <citation type="journal article" date="2018" name="Mol. Plant">
        <title>The genome of Artemisia annua provides insight into the evolution of Asteraceae family and artemisinin biosynthesis.</title>
        <authorList>
            <person name="Shen Q."/>
            <person name="Zhang L."/>
            <person name="Liao Z."/>
            <person name="Wang S."/>
            <person name="Yan T."/>
            <person name="Shi P."/>
            <person name="Liu M."/>
            <person name="Fu X."/>
            <person name="Pan Q."/>
            <person name="Wang Y."/>
            <person name="Lv Z."/>
            <person name="Lu X."/>
            <person name="Zhang F."/>
            <person name="Jiang W."/>
            <person name="Ma Y."/>
            <person name="Chen M."/>
            <person name="Hao X."/>
            <person name="Li L."/>
            <person name="Tang Y."/>
            <person name="Lv G."/>
            <person name="Zhou Y."/>
            <person name="Sun X."/>
            <person name="Brodelius P.E."/>
            <person name="Rose J.K.C."/>
            <person name="Tang K."/>
        </authorList>
    </citation>
    <scope>NUCLEOTIDE SEQUENCE [LARGE SCALE GENOMIC DNA]</scope>
    <source>
        <strain evidence="2">cv. Huhao1</strain>
        <tissue evidence="1">Leaf</tissue>
    </source>
</reference>